<proteinExistence type="predicted"/>
<sequence>MTSEGACPLPKKVELDYILWQSLARNRTKLVRSILQKTKSRKVIDPWMDSLFFKNRNNEPFWVRKIILR</sequence>
<evidence type="ECO:0000313" key="2">
    <source>
        <dbReference type="Proteomes" id="UP001204144"/>
    </source>
</evidence>
<evidence type="ECO:0000313" key="1">
    <source>
        <dbReference type="EMBL" id="MCP9762132.1"/>
    </source>
</evidence>
<name>A0AAE3GZX7_9BACT</name>
<reference evidence="1 2" key="1">
    <citation type="submission" date="2018-11" db="EMBL/GenBank/DDBJ databases">
        <title>Novel bacteria species description.</title>
        <authorList>
            <person name="Han J.-H."/>
        </authorList>
    </citation>
    <scope>NUCLEOTIDE SEQUENCE [LARGE SCALE GENOMIC DNA]</scope>
    <source>
        <strain evidence="1 2">KCTC23259</strain>
    </source>
</reference>
<dbReference type="EMBL" id="RJUF01000006">
    <property type="protein sequence ID" value="MCP9762132.1"/>
    <property type="molecule type" value="Genomic_DNA"/>
</dbReference>
<organism evidence="1 2">
    <name type="scientific">Lacihabitans soyangensis</name>
    <dbReference type="NCBI Taxonomy" id="869394"/>
    <lineage>
        <taxon>Bacteria</taxon>
        <taxon>Pseudomonadati</taxon>
        <taxon>Bacteroidota</taxon>
        <taxon>Cytophagia</taxon>
        <taxon>Cytophagales</taxon>
        <taxon>Leadbetterellaceae</taxon>
        <taxon>Lacihabitans</taxon>
    </lineage>
</organism>
<keyword evidence="2" id="KW-1185">Reference proteome</keyword>
<gene>
    <name evidence="1" type="ORF">EGI31_04135</name>
</gene>
<comment type="caution">
    <text evidence="1">The sequence shown here is derived from an EMBL/GenBank/DDBJ whole genome shotgun (WGS) entry which is preliminary data.</text>
</comment>
<protein>
    <submittedName>
        <fullName evidence="1">Uncharacterized protein</fullName>
    </submittedName>
</protein>
<accession>A0AAE3GZX7</accession>
<dbReference type="Proteomes" id="UP001204144">
    <property type="component" value="Unassembled WGS sequence"/>
</dbReference>
<dbReference type="AlphaFoldDB" id="A0AAE3GZX7"/>